<accession>A0AAU7U9X1</accession>
<dbReference type="PANTHER" id="PTHR21342">
    <property type="entry name" value="PHOSPHOPANTETHEINE ADENYLYLTRANSFERASE"/>
    <property type="match status" value="1"/>
</dbReference>
<evidence type="ECO:0000256" key="2">
    <source>
        <dbReference type="ARBA" id="ARBA00022695"/>
    </source>
</evidence>
<proteinExistence type="predicted"/>
<keyword evidence="2 4" id="KW-0548">Nucleotidyltransferase</keyword>
<keyword evidence="1" id="KW-0808">Transferase</keyword>
<sequence length="322" mass="35057">MQAQQAVLIGRFQPPHRAHLALMLEALQHAEQLCVVLGSARAARTPKNPLSDGERERLIRSMLQEAGVALERVRFVRLRDSYYRLPLWVEELRRGVSGDPARTVLCGFAKDQSSFYLRLFPEWILLPTRVVSPLNATAVRDGLAAGDWSAVAQAVTPAVLDQLRAWAQEGVFDEVWADQAAVQALQAVSPIRTVGAVLVHGNAVLLRPRTERPGLGLLAIPEAASWKAATQLAVGADHLPPPLRSRTLDHPDRVAGLKWVTLAELTVLAEPPPAAPGAAWVPLAQLLQHPEQVFADHARGIQALVEDWPAEPDRTVLSAPPG</sequence>
<dbReference type="NCBIfam" id="TIGR00125">
    <property type="entry name" value="cyt_tran_rel"/>
    <property type="match status" value="1"/>
</dbReference>
<evidence type="ECO:0000313" key="4">
    <source>
        <dbReference type="EMBL" id="XBV85244.1"/>
    </source>
</evidence>
<dbReference type="Gene3D" id="3.40.50.620">
    <property type="entry name" value="HUPs"/>
    <property type="match status" value="1"/>
</dbReference>
<gene>
    <name evidence="4" type="ORF">ABOD76_17640</name>
</gene>
<evidence type="ECO:0000259" key="3">
    <source>
        <dbReference type="Pfam" id="PF01467"/>
    </source>
</evidence>
<name>A0AAU7U9X1_9DEIO</name>
<dbReference type="EMBL" id="CP158299">
    <property type="protein sequence ID" value="XBV85244.1"/>
    <property type="molecule type" value="Genomic_DNA"/>
</dbReference>
<dbReference type="SUPFAM" id="SSF52374">
    <property type="entry name" value="Nucleotidylyl transferase"/>
    <property type="match status" value="1"/>
</dbReference>
<evidence type="ECO:0000256" key="1">
    <source>
        <dbReference type="ARBA" id="ARBA00022679"/>
    </source>
</evidence>
<dbReference type="PANTHER" id="PTHR21342:SF0">
    <property type="entry name" value="BIFUNCTIONAL NMN ADENYLYLTRANSFERASE_NUDIX HYDROLASE"/>
    <property type="match status" value="1"/>
</dbReference>
<dbReference type="KEGG" id="dsc:ABOD76_17640"/>
<dbReference type="GO" id="GO:0016779">
    <property type="term" value="F:nucleotidyltransferase activity"/>
    <property type="evidence" value="ECO:0007669"/>
    <property type="project" value="UniProtKB-KW"/>
</dbReference>
<dbReference type="Pfam" id="PF01467">
    <property type="entry name" value="CTP_transf_like"/>
    <property type="match status" value="1"/>
</dbReference>
<dbReference type="RefSeq" id="WP_350243281.1">
    <property type="nucleotide sequence ID" value="NZ_CP158299.1"/>
</dbReference>
<dbReference type="InterPro" id="IPR014729">
    <property type="entry name" value="Rossmann-like_a/b/a_fold"/>
</dbReference>
<protein>
    <submittedName>
        <fullName evidence="4">Adenylyltransferase/cytidyltransferase family protein</fullName>
    </submittedName>
</protein>
<dbReference type="AlphaFoldDB" id="A0AAU7U9X1"/>
<feature type="domain" description="Cytidyltransferase-like" evidence="3">
    <location>
        <begin position="8"/>
        <end position="64"/>
    </location>
</feature>
<dbReference type="InterPro" id="IPR004821">
    <property type="entry name" value="Cyt_trans-like"/>
</dbReference>
<reference evidence="4" key="1">
    <citation type="submission" date="2024-06" db="EMBL/GenBank/DDBJ databases">
        <title>Draft Genome Sequence of Deinococcus sonorensis Type Strain KR-87, a Biofilm Producing Representative of the Genus Deinococcus.</title>
        <authorList>
            <person name="Boren L.S."/>
            <person name="Grosso R.A."/>
            <person name="Hugenberg-Cox A.N."/>
            <person name="Hill J.T.E."/>
            <person name="Albert C.M."/>
            <person name="Tuohy J.M."/>
        </authorList>
    </citation>
    <scope>NUCLEOTIDE SEQUENCE</scope>
    <source>
        <strain evidence="4">KR-87</strain>
    </source>
</reference>
<organism evidence="4">
    <name type="scientific">Deinococcus sonorensis KR-87</name>
    <dbReference type="NCBI Taxonomy" id="694439"/>
    <lineage>
        <taxon>Bacteria</taxon>
        <taxon>Thermotogati</taxon>
        <taxon>Deinococcota</taxon>
        <taxon>Deinococci</taxon>
        <taxon>Deinococcales</taxon>
        <taxon>Deinococcaceae</taxon>
        <taxon>Deinococcus</taxon>
    </lineage>
</organism>